<sequence length="69" mass="7949">MGFWYFLLLFLGLFLVMKGLFMKKPSLVVHKIGFVIVGLFCMSLSFFYVLTRKCGNNGEITAYELEGRL</sequence>
<comment type="caution">
    <text evidence="2">The sequence shown here is derived from an EMBL/GenBank/DDBJ whole genome shotgun (WGS) entry which is preliminary data.</text>
</comment>
<accession>A0ABV2PG35</accession>
<organism evidence="2 3">
    <name type="scientific">Lysinibacillus parviboronicapiens</name>
    <dbReference type="NCBI Taxonomy" id="436516"/>
    <lineage>
        <taxon>Bacteria</taxon>
        <taxon>Bacillati</taxon>
        <taxon>Bacillota</taxon>
        <taxon>Bacilli</taxon>
        <taxon>Bacillales</taxon>
        <taxon>Bacillaceae</taxon>
        <taxon>Lysinibacillus</taxon>
    </lineage>
</organism>
<evidence type="ECO:0000256" key="1">
    <source>
        <dbReference type="SAM" id="Phobius"/>
    </source>
</evidence>
<evidence type="ECO:0000313" key="3">
    <source>
        <dbReference type="Proteomes" id="UP001549363"/>
    </source>
</evidence>
<dbReference type="Proteomes" id="UP001549363">
    <property type="component" value="Unassembled WGS sequence"/>
</dbReference>
<keyword evidence="3" id="KW-1185">Reference proteome</keyword>
<dbReference type="EMBL" id="JBEPSB010000003">
    <property type="protein sequence ID" value="MET4559885.1"/>
    <property type="molecule type" value="Genomic_DNA"/>
</dbReference>
<protein>
    <submittedName>
        <fullName evidence="2">Inner membrane protein involved in colicin E2 resistance</fullName>
    </submittedName>
</protein>
<gene>
    <name evidence="2" type="ORF">ABIA69_001028</name>
</gene>
<name>A0ABV2PG35_9BACI</name>
<evidence type="ECO:0000313" key="2">
    <source>
        <dbReference type="EMBL" id="MET4559885.1"/>
    </source>
</evidence>
<proteinExistence type="predicted"/>
<dbReference type="RefSeq" id="WP_354471128.1">
    <property type="nucleotide sequence ID" value="NZ_JBEPSB010000003.1"/>
</dbReference>
<reference evidence="2 3" key="1">
    <citation type="submission" date="2024-06" db="EMBL/GenBank/DDBJ databases">
        <title>Sorghum-associated microbial communities from plants grown in Nebraska, USA.</title>
        <authorList>
            <person name="Schachtman D."/>
        </authorList>
    </citation>
    <scope>NUCLEOTIDE SEQUENCE [LARGE SCALE GENOMIC DNA]</scope>
    <source>
        <strain evidence="2 3">736</strain>
    </source>
</reference>
<feature type="transmembrane region" description="Helical" evidence="1">
    <location>
        <begin position="32"/>
        <end position="50"/>
    </location>
</feature>
<keyword evidence="1" id="KW-1133">Transmembrane helix</keyword>
<keyword evidence="1" id="KW-0812">Transmembrane</keyword>
<keyword evidence="1" id="KW-0472">Membrane</keyword>